<evidence type="ECO:0000313" key="2">
    <source>
        <dbReference type="EMBL" id="BBX29670.1"/>
    </source>
</evidence>
<gene>
    <name evidence="2" type="ORF">MALV_47950</name>
</gene>
<evidence type="ECO:0008006" key="4">
    <source>
        <dbReference type="Google" id="ProtNLM"/>
    </source>
</evidence>
<sequence length="106" mass="11038">MGSTCMKWSLTIAVAVFGVVGASSAVASADETAQQTISRLEAEGYTVTIDKIGTAPLDQCVVTDVRNPQHISQLMPYVGPGLGGNNRILLPTTTSQTVSVSLNCQP</sequence>
<evidence type="ECO:0000313" key="3">
    <source>
        <dbReference type="Proteomes" id="UP000466906"/>
    </source>
</evidence>
<reference evidence="2 3" key="1">
    <citation type="journal article" date="2019" name="Emerg. Microbes Infect.">
        <title>Comprehensive subspecies identification of 175 nontuberculous mycobacteria species based on 7547 genomic profiles.</title>
        <authorList>
            <person name="Matsumoto Y."/>
            <person name="Kinjo T."/>
            <person name="Motooka D."/>
            <person name="Nabeya D."/>
            <person name="Jung N."/>
            <person name="Uechi K."/>
            <person name="Horii T."/>
            <person name="Iida T."/>
            <person name="Fujita J."/>
            <person name="Nakamura S."/>
        </authorList>
    </citation>
    <scope>NUCLEOTIDE SEQUENCE [LARGE SCALE GENOMIC DNA]</scope>
    <source>
        <strain evidence="2 3">JCM 12272</strain>
    </source>
</reference>
<keyword evidence="1" id="KW-0732">Signal</keyword>
<proteinExistence type="predicted"/>
<accession>A0A6N4UXN5</accession>
<feature type="chain" id="PRO_5026678674" description="PASTA domain-containing protein" evidence="1">
    <location>
        <begin position="30"/>
        <end position="106"/>
    </location>
</feature>
<feature type="signal peptide" evidence="1">
    <location>
        <begin position="1"/>
        <end position="29"/>
    </location>
</feature>
<evidence type="ECO:0000256" key="1">
    <source>
        <dbReference type="SAM" id="SignalP"/>
    </source>
</evidence>
<dbReference type="AlphaFoldDB" id="A0A6N4UXN5"/>
<keyword evidence="3" id="KW-1185">Reference proteome</keyword>
<dbReference type="EMBL" id="AP022565">
    <property type="protein sequence ID" value="BBX29670.1"/>
    <property type="molecule type" value="Genomic_DNA"/>
</dbReference>
<organism evidence="2 3">
    <name type="scientific">Mycolicibacterium alvei</name>
    <dbReference type="NCBI Taxonomy" id="67081"/>
    <lineage>
        <taxon>Bacteria</taxon>
        <taxon>Bacillati</taxon>
        <taxon>Actinomycetota</taxon>
        <taxon>Actinomycetes</taxon>
        <taxon>Mycobacteriales</taxon>
        <taxon>Mycobacteriaceae</taxon>
        <taxon>Mycolicibacterium</taxon>
    </lineage>
</organism>
<dbReference type="Proteomes" id="UP000466906">
    <property type="component" value="Chromosome"/>
</dbReference>
<name>A0A6N4UXN5_9MYCO</name>
<dbReference type="KEGG" id="malv:MALV_47950"/>
<protein>
    <recommendedName>
        <fullName evidence="4">PASTA domain-containing protein</fullName>
    </recommendedName>
</protein>